<organism evidence="1 2">
    <name type="scientific">Janthinobacterium fluminis</name>
    <dbReference type="NCBI Taxonomy" id="2987524"/>
    <lineage>
        <taxon>Bacteria</taxon>
        <taxon>Pseudomonadati</taxon>
        <taxon>Pseudomonadota</taxon>
        <taxon>Betaproteobacteria</taxon>
        <taxon>Burkholderiales</taxon>
        <taxon>Oxalobacteraceae</taxon>
        <taxon>Janthinobacterium</taxon>
    </lineage>
</organism>
<dbReference type="InterPro" id="IPR026349">
    <property type="entry name" value="CHP04255"/>
</dbReference>
<evidence type="ECO:0000313" key="2">
    <source>
        <dbReference type="Proteomes" id="UP001221208"/>
    </source>
</evidence>
<name>A0ABT5JZY0_9BURK</name>
<proteinExistence type="predicted"/>
<dbReference type="Proteomes" id="UP001221208">
    <property type="component" value="Unassembled WGS sequence"/>
</dbReference>
<sequence length="264" mass="29466">MGKKMRIAPVYYTVAQVQFNPILDLDSYLPSIQSNMREKRFPDFKHEVHQRFVFPLGTGGTEQSQVPSLSRQSRFYFGDMAERTSFLLETNAITLQTTAYETFESFLQTLLDGLKILNQVLQLDFVERIGLRYLDAVHPVNSSDKLEDYLTPQVLGLANKLPGELAQSVSETVTLTAAGQLVSRVTIRSGGIGLPDDLATRPPTIDPRFTTWTGLHASVDTDAAFVKREEFDLAAIKSRLTALHDIIEQSFKATVTDHALAAWA</sequence>
<reference evidence="1 2" key="1">
    <citation type="submission" date="2022-10" db="EMBL/GenBank/DDBJ databases">
        <title>Janthinobacterium sp. hw3 Genome sequencing.</title>
        <authorList>
            <person name="Park S."/>
        </authorList>
    </citation>
    <scope>NUCLEOTIDE SEQUENCE [LARGE SCALE GENOMIC DNA]</scope>
    <source>
        <strain evidence="2">hw3</strain>
    </source>
</reference>
<dbReference type="RefSeq" id="WP_273670903.1">
    <property type="nucleotide sequence ID" value="NZ_JAQQXR010000004.1"/>
</dbReference>
<accession>A0ABT5JZY0</accession>
<evidence type="ECO:0000313" key="1">
    <source>
        <dbReference type="EMBL" id="MDC8758224.1"/>
    </source>
</evidence>
<protein>
    <submittedName>
        <fullName evidence="1">TIGR04255 family protein</fullName>
    </submittedName>
</protein>
<dbReference type="NCBIfam" id="TIGR04255">
    <property type="entry name" value="sporadTIGR04255"/>
    <property type="match status" value="1"/>
</dbReference>
<gene>
    <name evidence="1" type="ORF">OIK44_11555</name>
</gene>
<keyword evidence="2" id="KW-1185">Reference proteome</keyword>
<comment type="caution">
    <text evidence="1">The sequence shown here is derived from an EMBL/GenBank/DDBJ whole genome shotgun (WGS) entry which is preliminary data.</text>
</comment>
<dbReference type="EMBL" id="JAQQXR010000004">
    <property type="protein sequence ID" value="MDC8758224.1"/>
    <property type="molecule type" value="Genomic_DNA"/>
</dbReference>